<evidence type="ECO:0000256" key="1">
    <source>
        <dbReference type="ARBA" id="ARBA00009108"/>
    </source>
</evidence>
<dbReference type="EMBL" id="PCRM01000019">
    <property type="protein sequence ID" value="PIP21756.1"/>
    <property type="molecule type" value="Genomic_DNA"/>
</dbReference>
<proteinExistence type="inferred from homology"/>
<dbReference type="Pfam" id="PF05949">
    <property type="entry name" value="DUF881"/>
    <property type="match status" value="1"/>
</dbReference>
<dbReference type="AlphaFoldDB" id="A0A2G9YR86"/>
<feature type="coiled-coil region" evidence="2">
    <location>
        <begin position="56"/>
        <end position="83"/>
    </location>
</feature>
<dbReference type="Proteomes" id="UP000231567">
    <property type="component" value="Unassembled WGS sequence"/>
</dbReference>
<evidence type="ECO:0000313" key="4">
    <source>
        <dbReference type="Proteomes" id="UP000231567"/>
    </source>
</evidence>
<gene>
    <name evidence="3" type="ORF">COX39_01245</name>
</gene>
<keyword evidence="2" id="KW-0175">Coiled coil</keyword>
<organism evidence="3 4">
    <name type="scientific">Candidatus Nealsonbacteria bacterium CG23_combo_of_CG06-09_8_20_14_all_40_13</name>
    <dbReference type="NCBI Taxonomy" id="1974724"/>
    <lineage>
        <taxon>Bacteria</taxon>
        <taxon>Candidatus Nealsoniibacteriota</taxon>
    </lineage>
</organism>
<dbReference type="PANTHER" id="PTHR37313">
    <property type="entry name" value="UPF0749 PROTEIN RV1825"/>
    <property type="match status" value="1"/>
</dbReference>
<accession>A0A2G9YR86</accession>
<dbReference type="Gene3D" id="3.30.70.1880">
    <property type="entry name" value="Protein of unknown function DUF881"/>
    <property type="match status" value="1"/>
</dbReference>
<evidence type="ECO:0000256" key="2">
    <source>
        <dbReference type="SAM" id="Coils"/>
    </source>
</evidence>
<dbReference type="PANTHER" id="PTHR37313:SF2">
    <property type="entry name" value="UPF0749 PROTEIN YLXX"/>
    <property type="match status" value="1"/>
</dbReference>
<evidence type="ECO:0008006" key="5">
    <source>
        <dbReference type="Google" id="ProtNLM"/>
    </source>
</evidence>
<sequence>MIMPNFSEKMKKNLHWLIFIIAGTVLGFLFTQQFYLQKKIAGEVQPEGISDLAIQVLQLSKSNDGLKKEIAKLADEKQLSERSVFNRDTAASTLNKDIKKYQILTGDGAISGPGVEIKIERKMQLTQWVDLVNAIRNIGAEGIAVNSRRIIFNQGITDKDLSPPYTIDVVGNADLLYGSLSRRGGILDEIAQGQVTQKDLLILPSAQAGNR</sequence>
<evidence type="ECO:0000313" key="3">
    <source>
        <dbReference type="EMBL" id="PIP21756.1"/>
    </source>
</evidence>
<name>A0A2G9YR86_9BACT</name>
<dbReference type="InterPro" id="IPR010273">
    <property type="entry name" value="DUF881"/>
</dbReference>
<reference evidence="3 4" key="1">
    <citation type="submission" date="2017-09" db="EMBL/GenBank/DDBJ databases">
        <title>Depth-based differentiation of microbial function through sediment-hosted aquifers and enrichment of novel symbionts in the deep terrestrial subsurface.</title>
        <authorList>
            <person name="Probst A.J."/>
            <person name="Ladd B."/>
            <person name="Jarett J.K."/>
            <person name="Geller-Mcgrath D.E."/>
            <person name="Sieber C.M."/>
            <person name="Emerson J.B."/>
            <person name="Anantharaman K."/>
            <person name="Thomas B.C."/>
            <person name="Malmstrom R."/>
            <person name="Stieglmeier M."/>
            <person name="Klingl A."/>
            <person name="Woyke T."/>
            <person name="Ryan C.M."/>
            <person name="Banfield J.F."/>
        </authorList>
    </citation>
    <scope>NUCLEOTIDE SEQUENCE [LARGE SCALE GENOMIC DNA]</scope>
    <source>
        <strain evidence="3">CG23_combo_of_CG06-09_8_20_14_all_40_13</strain>
    </source>
</reference>
<comment type="similarity">
    <text evidence="1">Belongs to the UPF0749 family.</text>
</comment>
<comment type="caution">
    <text evidence="3">The sequence shown here is derived from an EMBL/GenBank/DDBJ whole genome shotgun (WGS) entry which is preliminary data.</text>
</comment>
<protein>
    <recommendedName>
        <fullName evidence="5">DUF881 domain-containing protein</fullName>
    </recommendedName>
</protein>